<accession>A0A841RA99</accession>
<dbReference type="Proteomes" id="UP000587760">
    <property type="component" value="Unassembled WGS sequence"/>
</dbReference>
<proteinExistence type="predicted"/>
<sequence length="37" mass="4071">MIIVTPAGLAFPIVTKYLINSLLIDISLYNIIGLYGF</sequence>
<protein>
    <submittedName>
        <fullName evidence="1">Uncharacterized protein</fullName>
    </submittedName>
</protein>
<reference evidence="1 2" key="1">
    <citation type="submission" date="2020-08" db="EMBL/GenBank/DDBJ databases">
        <title>Genomic Encyclopedia of Type Strains, Phase IV (KMG-IV): sequencing the most valuable type-strain genomes for metagenomic binning, comparative biology and taxonomic classification.</title>
        <authorList>
            <person name="Goeker M."/>
        </authorList>
    </citation>
    <scope>NUCLEOTIDE SEQUENCE [LARGE SCALE GENOMIC DNA]</scope>
    <source>
        <strain evidence="1 2">DSM 2461</strain>
    </source>
</reference>
<dbReference type="EMBL" id="JACHGJ010000002">
    <property type="protein sequence ID" value="MBB6479940.1"/>
    <property type="molecule type" value="Genomic_DNA"/>
</dbReference>
<keyword evidence="2" id="KW-1185">Reference proteome</keyword>
<gene>
    <name evidence="1" type="ORF">HNR50_001598</name>
</gene>
<organism evidence="1 2">
    <name type="scientific">Spirochaeta isovalerica</name>
    <dbReference type="NCBI Taxonomy" id="150"/>
    <lineage>
        <taxon>Bacteria</taxon>
        <taxon>Pseudomonadati</taxon>
        <taxon>Spirochaetota</taxon>
        <taxon>Spirochaetia</taxon>
        <taxon>Spirochaetales</taxon>
        <taxon>Spirochaetaceae</taxon>
        <taxon>Spirochaeta</taxon>
    </lineage>
</organism>
<evidence type="ECO:0000313" key="2">
    <source>
        <dbReference type="Proteomes" id="UP000587760"/>
    </source>
</evidence>
<dbReference type="AlphaFoldDB" id="A0A841RA99"/>
<evidence type="ECO:0000313" key="1">
    <source>
        <dbReference type="EMBL" id="MBB6479940.1"/>
    </source>
</evidence>
<name>A0A841RA99_9SPIO</name>
<comment type="caution">
    <text evidence="1">The sequence shown here is derived from an EMBL/GenBank/DDBJ whole genome shotgun (WGS) entry which is preliminary data.</text>
</comment>